<organism evidence="2 3">
    <name type="scientific">Clavelina lepadiformis</name>
    <name type="common">Light-bulb sea squirt</name>
    <name type="synonym">Ascidia lepadiformis</name>
    <dbReference type="NCBI Taxonomy" id="159417"/>
    <lineage>
        <taxon>Eukaryota</taxon>
        <taxon>Metazoa</taxon>
        <taxon>Chordata</taxon>
        <taxon>Tunicata</taxon>
        <taxon>Ascidiacea</taxon>
        <taxon>Aplousobranchia</taxon>
        <taxon>Clavelinidae</taxon>
        <taxon>Clavelina</taxon>
    </lineage>
</organism>
<dbReference type="Pfam" id="PF13621">
    <property type="entry name" value="Cupin_8"/>
    <property type="match status" value="1"/>
</dbReference>
<sequence length="330" mass="38536">MPCTSDKKEISDPAEAVKVGLRSCLTKCSRDAREFYIGSNVERCDVTPTPLKFYRDYVAKNIPCVFENSLNHWPALKKWNNSYLKKTIGSKEVTVAVTPNGYADAINKERFVLPEERLMTLNEFFEKTENNECENEVFYIQKQNSNLTEEFQDLMVDVEKDIPWANEAFNKKPDAVNFWMGQSRAISSLHKDPYENLYCVIQGEKTFTLYPPCDRPFLPYKTYPIGRYKYSDGQWTIKSMPGESVPWIAVDPLNPDFKNYPQFENARPLICRVRAGEMLYLPSLWFHHVQQTDLTIAVNYWYDMEFDIKYGYYQTLDKLTEFLESTSVAD</sequence>
<dbReference type="InterPro" id="IPR003347">
    <property type="entry name" value="JmjC_dom"/>
</dbReference>
<gene>
    <name evidence="2" type="ORF">CVLEPA_LOCUS11227</name>
</gene>
<dbReference type="Proteomes" id="UP001642483">
    <property type="component" value="Unassembled WGS sequence"/>
</dbReference>
<protein>
    <recommendedName>
        <fullName evidence="1">JmjC domain-containing protein</fullName>
    </recommendedName>
</protein>
<evidence type="ECO:0000313" key="2">
    <source>
        <dbReference type="EMBL" id="CAK8681004.1"/>
    </source>
</evidence>
<dbReference type="EMBL" id="CAWYQH010000079">
    <property type="protein sequence ID" value="CAK8681004.1"/>
    <property type="molecule type" value="Genomic_DNA"/>
</dbReference>
<dbReference type="InterPro" id="IPR041667">
    <property type="entry name" value="Cupin_8"/>
</dbReference>
<feature type="domain" description="JmjC" evidence="1">
    <location>
        <begin position="143"/>
        <end position="317"/>
    </location>
</feature>
<evidence type="ECO:0000259" key="1">
    <source>
        <dbReference type="PROSITE" id="PS51184"/>
    </source>
</evidence>
<comment type="caution">
    <text evidence="2">The sequence shown here is derived from an EMBL/GenBank/DDBJ whole genome shotgun (WGS) entry which is preliminary data.</text>
</comment>
<dbReference type="SMART" id="SM00558">
    <property type="entry name" value="JmjC"/>
    <property type="match status" value="1"/>
</dbReference>
<accession>A0ABP0FR62</accession>
<reference evidence="2 3" key="1">
    <citation type="submission" date="2024-02" db="EMBL/GenBank/DDBJ databases">
        <authorList>
            <person name="Daric V."/>
            <person name="Darras S."/>
        </authorList>
    </citation>
    <scope>NUCLEOTIDE SEQUENCE [LARGE SCALE GENOMIC DNA]</scope>
</reference>
<dbReference type="PANTHER" id="PTHR12461:SF99">
    <property type="entry name" value="BIFUNCTIONAL PEPTIDASE AND (3S)-LYSYL HYDROXYLASE JMJD7"/>
    <property type="match status" value="1"/>
</dbReference>
<evidence type="ECO:0000313" key="3">
    <source>
        <dbReference type="Proteomes" id="UP001642483"/>
    </source>
</evidence>
<name>A0ABP0FR62_CLALP</name>
<dbReference type="InterPro" id="IPR014710">
    <property type="entry name" value="RmlC-like_jellyroll"/>
</dbReference>
<dbReference type="PANTHER" id="PTHR12461">
    <property type="entry name" value="HYPOXIA-INDUCIBLE FACTOR 1 ALPHA INHIBITOR-RELATED"/>
    <property type="match status" value="1"/>
</dbReference>
<dbReference type="PROSITE" id="PS51184">
    <property type="entry name" value="JMJC"/>
    <property type="match status" value="1"/>
</dbReference>
<proteinExistence type="predicted"/>
<dbReference type="SUPFAM" id="SSF51197">
    <property type="entry name" value="Clavaminate synthase-like"/>
    <property type="match status" value="1"/>
</dbReference>
<dbReference type="Gene3D" id="2.60.120.10">
    <property type="entry name" value="Jelly Rolls"/>
    <property type="match status" value="1"/>
</dbReference>
<keyword evidence="3" id="KW-1185">Reference proteome</keyword>